<dbReference type="InterPro" id="IPR050834">
    <property type="entry name" value="Glycosyltransf_2"/>
</dbReference>
<dbReference type="Gene3D" id="3.90.550.10">
    <property type="entry name" value="Spore Coat Polysaccharide Biosynthesis Protein SpsA, Chain A"/>
    <property type="match status" value="1"/>
</dbReference>
<organism evidence="2">
    <name type="scientific">marine metagenome</name>
    <dbReference type="NCBI Taxonomy" id="408172"/>
    <lineage>
        <taxon>unclassified sequences</taxon>
        <taxon>metagenomes</taxon>
        <taxon>ecological metagenomes</taxon>
    </lineage>
</organism>
<dbReference type="AlphaFoldDB" id="A0A383E527"/>
<evidence type="ECO:0000259" key="1">
    <source>
        <dbReference type="Pfam" id="PF00535"/>
    </source>
</evidence>
<gene>
    <name evidence="2" type="ORF">METZ01_LOCUS504791</name>
</gene>
<dbReference type="EMBL" id="UINC01222945">
    <property type="protein sequence ID" value="SVE51937.1"/>
    <property type="molecule type" value="Genomic_DNA"/>
</dbReference>
<name>A0A383E527_9ZZZZ</name>
<reference evidence="2" key="1">
    <citation type="submission" date="2018-05" db="EMBL/GenBank/DDBJ databases">
        <authorList>
            <person name="Lanie J.A."/>
            <person name="Ng W.-L."/>
            <person name="Kazmierczak K.M."/>
            <person name="Andrzejewski T.M."/>
            <person name="Davidsen T.M."/>
            <person name="Wayne K.J."/>
            <person name="Tettelin H."/>
            <person name="Glass J.I."/>
            <person name="Rusch D."/>
            <person name="Podicherti R."/>
            <person name="Tsui H.-C.T."/>
            <person name="Winkler M.E."/>
        </authorList>
    </citation>
    <scope>NUCLEOTIDE SEQUENCE</scope>
</reference>
<dbReference type="InterPro" id="IPR029044">
    <property type="entry name" value="Nucleotide-diphossugar_trans"/>
</dbReference>
<dbReference type="SUPFAM" id="SSF53448">
    <property type="entry name" value="Nucleotide-diphospho-sugar transferases"/>
    <property type="match status" value="1"/>
</dbReference>
<evidence type="ECO:0000313" key="2">
    <source>
        <dbReference type="EMBL" id="SVE51937.1"/>
    </source>
</evidence>
<sequence length="96" mass="10668">MSIGKSIIIPVYNAEDTIVDCLDSLTKQTINKEDFEVICIDDGSTDRTNKLLKNYNKILNYKVITQVNKGPSQARNKGAELAEGDIILFTDSDCIL</sequence>
<dbReference type="PANTHER" id="PTHR43685">
    <property type="entry name" value="GLYCOSYLTRANSFERASE"/>
    <property type="match status" value="1"/>
</dbReference>
<dbReference type="Pfam" id="PF00535">
    <property type="entry name" value="Glycos_transf_2"/>
    <property type="match status" value="1"/>
</dbReference>
<feature type="domain" description="Glycosyltransferase 2-like" evidence="1">
    <location>
        <begin position="6"/>
        <end position="95"/>
    </location>
</feature>
<dbReference type="PANTHER" id="PTHR43685:SF2">
    <property type="entry name" value="GLYCOSYLTRANSFERASE 2-LIKE DOMAIN-CONTAINING PROTEIN"/>
    <property type="match status" value="1"/>
</dbReference>
<proteinExistence type="predicted"/>
<dbReference type="CDD" id="cd00761">
    <property type="entry name" value="Glyco_tranf_GTA_type"/>
    <property type="match status" value="1"/>
</dbReference>
<dbReference type="InterPro" id="IPR001173">
    <property type="entry name" value="Glyco_trans_2-like"/>
</dbReference>
<protein>
    <recommendedName>
        <fullName evidence="1">Glycosyltransferase 2-like domain-containing protein</fullName>
    </recommendedName>
</protein>
<feature type="non-terminal residue" evidence="2">
    <location>
        <position position="96"/>
    </location>
</feature>
<accession>A0A383E527</accession>